<name>A0ABS2DSE2_9BURK</name>
<evidence type="ECO:0000256" key="1">
    <source>
        <dbReference type="SAM" id="Phobius"/>
    </source>
</evidence>
<protein>
    <recommendedName>
        <fullName evidence="4">DUF945 family protein</fullName>
    </recommendedName>
</protein>
<evidence type="ECO:0000313" key="2">
    <source>
        <dbReference type="EMBL" id="MBM6704267.1"/>
    </source>
</evidence>
<evidence type="ECO:0008006" key="4">
    <source>
        <dbReference type="Google" id="ProtNLM"/>
    </source>
</evidence>
<evidence type="ECO:0000313" key="3">
    <source>
        <dbReference type="Proteomes" id="UP000715095"/>
    </source>
</evidence>
<feature type="transmembrane region" description="Helical" evidence="1">
    <location>
        <begin position="12"/>
        <end position="31"/>
    </location>
</feature>
<dbReference type="RefSeq" id="WP_205102822.1">
    <property type="nucleotide sequence ID" value="NZ_JACJJC010000010.1"/>
</dbReference>
<reference evidence="2 3" key="1">
    <citation type="journal article" date="2021" name="Sci. Rep.">
        <title>The distribution of antibiotic resistance genes in chicken gut microbiota commensals.</title>
        <authorList>
            <person name="Juricova H."/>
            <person name="Matiasovicova J."/>
            <person name="Kubasova T."/>
            <person name="Cejkova D."/>
            <person name="Rychlik I."/>
        </authorList>
    </citation>
    <scope>NUCLEOTIDE SEQUENCE [LARGE SCALE GENOMIC DNA]</scope>
    <source>
        <strain evidence="2 3">An829</strain>
    </source>
</reference>
<keyword evidence="1" id="KW-0812">Transmembrane</keyword>
<accession>A0ABS2DSE2</accession>
<keyword evidence="3" id="KW-1185">Reference proteome</keyword>
<keyword evidence="1" id="KW-1133">Transmembrane helix</keyword>
<dbReference type="Proteomes" id="UP000715095">
    <property type="component" value="Unassembled WGS sequence"/>
</dbReference>
<proteinExistence type="predicted"/>
<sequence length="466" mass="51329">MVVICEFIRKHCWAVSAAFIVLIAADGLYILKQRDLQDDLIAELVEPGSVSPALIITAQPRESSFFERRDRLRVTVASSILSDNPAEAPITLDFDVVAHFGPFGLTGDIFALNDTPSSARLLAALEGRHPRLSMRYGWSLFSGEFRLAFEATPFDMRLGTVTSGVGPMTWHLASSEPIKLSLTFSKSRAKSKFSAANLLTELTDPAGNVLSFKTKDAAAENLFDLRETPAGGLEWFLVRNNGRAEQVEVLAGDWRGGLTAVFRDVRAQAHQEAAQSESVISGRYNFRAEDAEVKLLVNRESALDRKLELEAIELDMHAENVPVSLMRPVDDVELERIVRESGLMHLAVKPFTFKTDKGETATFTAELTSGMRDGHKPTIEASIETRVPESVMRLSETVLRGSRRALSELELADFMKREVSDEGNYYSLDLKASLEEGVILNGTPLLAPIGTAAPERFHEAPLAPMP</sequence>
<organism evidence="2 3">
    <name type="scientific">Sutterella massiliensis</name>
    <dbReference type="NCBI Taxonomy" id="1816689"/>
    <lineage>
        <taxon>Bacteria</taxon>
        <taxon>Pseudomonadati</taxon>
        <taxon>Pseudomonadota</taxon>
        <taxon>Betaproteobacteria</taxon>
        <taxon>Burkholderiales</taxon>
        <taxon>Sutterellaceae</taxon>
        <taxon>Sutterella</taxon>
    </lineage>
</organism>
<gene>
    <name evidence="2" type="ORF">H6A60_07200</name>
</gene>
<comment type="caution">
    <text evidence="2">The sequence shown here is derived from an EMBL/GenBank/DDBJ whole genome shotgun (WGS) entry which is preliminary data.</text>
</comment>
<keyword evidence="1" id="KW-0472">Membrane</keyword>
<dbReference type="EMBL" id="JACJJC010000010">
    <property type="protein sequence ID" value="MBM6704267.1"/>
    <property type="molecule type" value="Genomic_DNA"/>
</dbReference>